<evidence type="ECO:0000256" key="9">
    <source>
        <dbReference type="ARBA" id="ARBA00048743"/>
    </source>
</evidence>
<feature type="domain" description="Thymidylate kinase-like" evidence="11">
    <location>
        <begin position="8"/>
        <end position="192"/>
    </location>
</feature>
<dbReference type="InterPro" id="IPR018095">
    <property type="entry name" value="Thymidylate_kin_CS"/>
</dbReference>
<dbReference type="NCBIfam" id="TIGR00041">
    <property type="entry name" value="DTMP_kinase"/>
    <property type="match status" value="1"/>
</dbReference>
<organism evidence="12 13">
    <name type="scientific">Gemelliphila asaccharolytica</name>
    <dbReference type="NCBI Taxonomy" id="502393"/>
    <lineage>
        <taxon>Bacteria</taxon>
        <taxon>Bacillati</taxon>
        <taxon>Bacillota</taxon>
        <taxon>Bacilli</taxon>
        <taxon>Bacillales</taxon>
        <taxon>Gemellaceae</taxon>
        <taxon>Gemelliphila</taxon>
    </lineage>
</organism>
<sequence>MKGKFITIEGIDGSGKSTVIKYINNYLGKLGYDIILTREPGGTEISENIREIIVNKKIDIKTEALLFAASRREHVVNKIIPALKNNKIIISDRFLDSSIAYQVYGRGLKKEDILYINNFAIEGLTPDFTIYLDVDIDVASSRLRNRLVNNVLDNENKKFYNNVKKGYVELLKKYNNRICVVDANKDQECVKEIVIKKIQEKFKEWQIN</sequence>
<evidence type="ECO:0000256" key="8">
    <source>
        <dbReference type="ARBA" id="ARBA00022840"/>
    </source>
</evidence>
<dbReference type="Pfam" id="PF02223">
    <property type="entry name" value="Thymidylate_kin"/>
    <property type="match status" value="1"/>
</dbReference>
<evidence type="ECO:0000256" key="7">
    <source>
        <dbReference type="ARBA" id="ARBA00022777"/>
    </source>
</evidence>
<keyword evidence="8 10" id="KW-0067">ATP-binding</keyword>
<dbReference type="PROSITE" id="PS01331">
    <property type="entry name" value="THYMIDYLATE_KINASE"/>
    <property type="match status" value="1"/>
</dbReference>
<gene>
    <name evidence="10" type="primary">tmk</name>
    <name evidence="12" type="ORF">HMPREF1871_00408</name>
</gene>
<dbReference type="RefSeq" id="WP_066129360.1">
    <property type="nucleotide sequence ID" value="NZ_KQ959861.1"/>
</dbReference>
<evidence type="ECO:0000256" key="4">
    <source>
        <dbReference type="ARBA" id="ARBA00022679"/>
    </source>
</evidence>
<evidence type="ECO:0000256" key="2">
    <source>
        <dbReference type="ARBA" id="ARBA00012980"/>
    </source>
</evidence>
<dbReference type="PANTHER" id="PTHR10344">
    <property type="entry name" value="THYMIDYLATE KINASE"/>
    <property type="match status" value="1"/>
</dbReference>
<evidence type="ECO:0000256" key="10">
    <source>
        <dbReference type="HAMAP-Rule" id="MF_00165"/>
    </source>
</evidence>
<keyword evidence="4 10" id="KW-0808">Transferase</keyword>
<comment type="similarity">
    <text evidence="1 10">Belongs to the thymidylate kinase family.</text>
</comment>
<keyword evidence="13" id="KW-1185">Reference proteome</keyword>
<dbReference type="HAMAP" id="MF_00165">
    <property type="entry name" value="Thymidylate_kinase"/>
    <property type="match status" value="1"/>
</dbReference>
<comment type="catalytic activity">
    <reaction evidence="9 10">
        <text>dTMP + ATP = dTDP + ADP</text>
        <dbReference type="Rhea" id="RHEA:13517"/>
        <dbReference type="ChEBI" id="CHEBI:30616"/>
        <dbReference type="ChEBI" id="CHEBI:58369"/>
        <dbReference type="ChEBI" id="CHEBI:63528"/>
        <dbReference type="ChEBI" id="CHEBI:456216"/>
        <dbReference type="EC" id="2.7.4.9"/>
    </reaction>
</comment>
<evidence type="ECO:0000259" key="11">
    <source>
        <dbReference type="Pfam" id="PF02223"/>
    </source>
</evidence>
<evidence type="ECO:0000256" key="3">
    <source>
        <dbReference type="ARBA" id="ARBA00017144"/>
    </source>
</evidence>
<comment type="function">
    <text evidence="10">Phosphorylation of dTMP to form dTDP in both de novo and salvage pathways of dTTP synthesis.</text>
</comment>
<name>A0ABR5TPS1_9BACL</name>
<dbReference type="InterPro" id="IPR039430">
    <property type="entry name" value="Thymidylate_kin-like_dom"/>
</dbReference>
<protein>
    <recommendedName>
        <fullName evidence="3 10">Thymidylate kinase</fullName>
        <ecNumber evidence="2 10">2.7.4.9</ecNumber>
    </recommendedName>
    <alternativeName>
        <fullName evidence="10">dTMP kinase</fullName>
    </alternativeName>
</protein>
<dbReference type="InterPro" id="IPR027417">
    <property type="entry name" value="P-loop_NTPase"/>
</dbReference>
<dbReference type="PANTHER" id="PTHR10344:SF4">
    <property type="entry name" value="UMP-CMP KINASE 2, MITOCHONDRIAL"/>
    <property type="match status" value="1"/>
</dbReference>
<accession>A0ABR5TPS1</accession>
<comment type="caution">
    <text evidence="12">The sequence shown here is derived from an EMBL/GenBank/DDBJ whole genome shotgun (WGS) entry which is preliminary data.</text>
</comment>
<dbReference type="SUPFAM" id="SSF52540">
    <property type="entry name" value="P-loop containing nucleoside triphosphate hydrolases"/>
    <property type="match status" value="1"/>
</dbReference>
<dbReference type="CDD" id="cd01672">
    <property type="entry name" value="TMPK"/>
    <property type="match status" value="1"/>
</dbReference>
<evidence type="ECO:0000313" key="12">
    <source>
        <dbReference type="EMBL" id="KXB58642.1"/>
    </source>
</evidence>
<dbReference type="EC" id="2.7.4.9" evidence="2 10"/>
<evidence type="ECO:0000256" key="5">
    <source>
        <dbReference type="ARBA" id="ARBA00022727"/>
    </source>
</evidence>
<keyword evidence="5 10" id="KW-0545">Nucleotide biosynthesis</keyword>
<evidence type="ECO:0000256" key="6">
    <source>
        <dbReference type="ARBA" id="ARBA00022741"/>
    </source>
</evidence>
<dbReference type="InterPro" id="IPR018094">
    <property type="entry name" value="Thymidylate_kinase"/>
</dbReference>
<keyword evidence="7 10" id="KW-0418">Kinase</keyword>
<dbReference type="GO" id="GO:0016301">
    <property type="term" value="F:kinase activity"/>
    <property type="evidence" value="ECO:0007669"/>
    <property type="project" value="UniProtKB-KW"/>
</dbReference>
<reference evidence="12 13" key="1">
    <citation type="submission" date="2016-01" db="EMBL/GenBank/DDBJ databases">
        <authorList>
            <person name="Mitreva M."/>
            <person name="Pepin K.H."/>
            <person name="Mihindukulasuriya K.A."/>
            <person name="Fulton R."/>
            <person name="Fronick C."/>
            <person name="O'Laughlin M."/>
            <person name="Miner T."/>
            <person name="Herter B."/>
            <person name="Rosa B.A."/>
            <person name="Cordes M."/>
            <person name="Tomlinson C."/>
            <person name="Wollam A."/>
            <person name="Palsikar V.B."/>
            <person name="Mardis E.R."/>
            <person name="Wilson R.K."/>
        </authorList>
    </citation>
    <scope>NUCLEOTIDE SEQUENCE [LARGE SCALE GENOMIC DNA]</scope>
    <source>
        <strain evidence="12 13">KA00071</strain>
    </source>
</reference>
<dbReference type="Gene3D" id="3.40.50.300">
    <property type="entry name" value="P-loop containing nucleotide triphosphate hydrolases"/>
    <property type="match status" value="1"/>
</dbReference>
<proteinExistence type="inferred from homology"/>
<feature type="binding site" evidence="10">
    <location>
        <begin position="10"/>
        <end position="17"/>
    </location>
    <ligand>
        <name>ATP</name>
        <dbReference type="ChEBI" id="CHEBI:30616"/>
    </ligand>
</feature>
<dbReference type="EMBL" id="LSDB01000008">
    <property type="protein sequence ID" value="KXB58642.1"/>
    <property type="molecule type" value="Genomic_DNA"/>
</dbReference>
<dbReference type="Proteomes" id="UP000070467">
    <property type="component" value="Unassembled WGS sequence"/>
</dbReference>
<evidence type="ECO:0000256" key="1">
    <source>
        <dbReference type="ARBA" id="ARBA00009776"/>
    </source>
</evidence>
<evidence type="ECO:0000313" key="13">
    <source>
        <dbReference type="Proteomes" id="UP000070467"/>
    </source>
</evidence>
<keyword evidence="6 10" id="KW-0547">Nucleotide-binding</keyword>